<sequence length="116" mass="13279">MQPEYVQSRLNSLAEVDNKVCGLLKIASQIVFTFSELKKGNSDLKPQFEQHVKDFYTDLESATAQLRQEIRLLDENVGSRLLPINVNKKATGQDDDKMAEQIAILRELLHEKQSYN</sequence>
<proteinExistence type="inferred from homology"/>
<evidence type="ECO:0000256" key="2">
    <source>
        <dbReference type="ARBA" id="ARBA00008186"/>
    </source>
</evidence>
<dbReference type="GO" id="GO:0006357">
    <property type="term" value="P:regulation of transcription by RNA polymerase II"/>
    <property type="evidence" value="ECO:0007669"/>
    <property type="project" value="InterPro"/>
</dbReference>
<evidence type="ECO:0000256" key="4">
    <source>
        <dbReference type="RuleBase" id="RU364147"/>
    </source>
</evidence>
<name>A0A7G3ZAL4_9SACH</name>
<evidence type="ECO:0000313" key="6">
    <source>
        <dbReference type="Proteomes" id="UP000515788"/>
    </source>
</evidence>
<dbReference type="InterPro" id="IPR019404">
    <property type="entry name" value="Mediator_Med11"/>
</dbReference>
<dbReference type="GO" id="GO:0016592">
    <property type="term" value="C:mediator complex"/>
    <property type="evidence" value="ECO:0007669"/>
    <property type="project" value="InterPro"/>
</dbReference>
<keyword evidence="4" id="KW-0805">Transcription regulation</keyword>
<dbReference type="AlphaFoldDB" id="A0A7G3ZAL4"/>
<dbReference type="EMBL" id="CP059246">
    <property type="protein sequence ID" value="QLL30550.1"/>
    <property type="molecule type" value="Genomic_DNA"/>
</dbReference>
<keyword evidence="6" id="KW-1185">Reference proteome</keyword>
<protein>
    <recommendedName>
        <fullName evidence="4">Mediator of RNA polymerase II transcription subunit 11</fullName>
    </recommendedName>
    <alternativeName>
        <fullName evidence="4">Mediator complex subunit 11</fullName>
    </alternativeName>
</protein>
<comment type="similarity">
    <text evidence="2 4">Belongs to the Mediator complex subunit 11 family.</text>
</comment>
<evidence type="ECO:0000256" key="3">
    <source>
        <dbReference type="ARBA" id="ARBA00023242"/>
    </source>
</evidence>
<gene>
    <name evidence="4" type="primary">MED11</name>
    <name evidence="5" type="ORF">HG536_0A03680</name>
</gene>
<comment type="function">
    <text evidence="4">Component of the Mediator complex, a coactivator involved in the regulated transcription of nearly all RNA polymerase II-dependent genes. Mediator functions as a bridge to convey information from gene-specific regulatory proteins to the basal RNA polymerase II transcription machinery. Mediator is recruited to promoters by direct interactions with regulatory proteins and serves as a scaffold for the assembly of a functional pre-initiation complex with RNA polymerase II and the general transcription factors.</text>
</comment>
<dbReference type="OrthoDB" id="5418434at2759"/>
<comment type="subunit">
    <text evidence="4">Component of the Mediator complex.</text>
</comment>
<keyword evidence="4" id="KW-0804">Transcription</keyword>
<dbReference type="Pfam" id="PF10280">
    <property type="entry name" value="Med11"/>
    <property type="match status" value="1"/>
</dbReference>
<dbReference type="Proteomes" id="UP000515788">
    <property type="component" value="Chromosome 1"/>
</dbReference>
<dbReference type="GO" id="GO:0003712">
    <property type="term" value="F:transcription coregulator activity"/>
    <property type="evidence" value="ECO:0007669"/>
    <property type="project" value="InterPro"/>
</dbReference>
<organism evidence="5 6">
    <name type="scientific">Torulaspora globosa</name>
    <dbReference type="NCBI Taxonomy" id="48254"/>
    <lineage>
        <taxon>Eukaryota</taxon>
        <taxon>Fungi</taxon>
        <taxon>Dikarya</taxon>
        <taxon>Ascomycota</taxon>
        <taxon>Saccharomycotina</taxon>
        <taxon>Saccharomycetes</taxon>
        <taxon>Saccharomycetales</taxon>
        <taxon>Saccharomycetaceae</taxon>
        <taxon>Torulaspora</taxon>
    </lineage>
</organism>
<keyword evidence="3 4" id="KW-0539">Nucleus</keyword>
<evidence type="ECO:0000313" key="5">
    <source>
        <dbReference type="EMBL" id="QLL30550.1"/>
    </source>
</evidence>
<comment type="subcellular location">
    <subcellularLocation>
        <location evidence="1 4">Nucleus</location>
    </subcellularLocation>
</comment>
<keyword evidence="4" id="KW-0010">Activator</keyword>
<reference evidence="5 6" key="1">
    <citation type="submission" date="2020-06" db="EMBL/GenBank/DDBJ databases">
        <title>The yeast mating-type switching endonuclease HO is a domesticated member of an unorthodox homing genetic element family.</title>
        <authorList>
            <person name="Coughlan A.Y."/>
            <person name="Lombardi L."/>
            <person name="Braun-Galleani S."/>
            <person name="Martos A.R."/>
            <person name="Galeote V."/>
            <person name="Bigey F."/>
            <person name="Dequin S."/>
            <person name="Byrne K.P."/>
            <person name="Wolfe K.H."/>
        </authorList>
    </citation>
    <scope>NUCLEOTIDE SEQUENCE [LARGE SCALE GENOMIC DNA]</scope>
    <source>
        <strain evidence="5 6">CBS764</strain>
    </source>
</reference>
<dbReference type="Gene3D" id="1.10.287.3490">
    <property type="match status" value="1"/>
</dbReference>
<accession>A0A7G3ZAL4</accession>
<evidence type="ECO:0000256" key="1">
    <source>
        <dbReference type="ARBA" id="ARBA00004123"/>
    </source>
</evidence>